<evidence type="ECO:0000313" key="2">
    <source>
        <dbReference type="Proteomes" id="UP000469380"/>
    </source>
</evidence>
<accession>A0A6N9JHB9</accession>
<gene>
    <name evidence="1" type="ORF">GT464_02465</name>
</gene>
<dbReference type="AlphaFoldDB" id="A0A6N9JHB9"/>
<protein>
    <submittedName>
        <fullName evidence="1">Uncharacterized protein</fullName>
    </submittedName>
</protein>
<proteinExistence type="predicted"/>
<organism evidence="1 2">
    <name type="scientific">Collinsella aerofaciens</name>
    <dbReference type="NCBI Taxonomy" id="74426"/>
    <lineage>
        <taxon>Bacteria</taxon>
        <taxon>Bacillati</taxon>
        <taxon>Actinomycetota</taxon>
        <taxon>Coriobacteriia</taxon>
        <taxon>Coriobacteriales</taxon>
        <taxon>Coriobacteriaceae</taxon>
        <taxon>Collinsella</taxon>
    </lineage>
</organism>
<dbReference type="Proteomes" id="UP000469380">
    <property type="component" value="Unassembled WGS sequence"/>
</dbReference>
<sequence length="73" mass="8233">MEREIANIDEFQMDENGIPLFPAGLKKEANLYVLPDGRYLPCGLYRTADGGSLIYEPSGLSFFGQMLAQFKER</sequence>
<dbReference type="RefSeq" id="WP_148332073.1">
    <property type="nucleotide sequence ID" value="NZ_JADNNH010000001.1"/>
</dbReference>
<name>A0A6N9JHB9_9ACTN</name>
<reference evidence="1 2" key="1">
    <citation type="journal article" date="2019" name="Nat. Med.">
        <title>A library of human gut bacterial isolates paired with longitudinal multiomics data enables mechanistic microbiome research.</title>
        <authorList>
            <person name="Poyet M."/>
            <person name="Groussin M."/>
            <person name="Gibbons S.M."/>
            <person name="Avila-Pacheco J."/>
            <person name="Jiang X."/>
            <person name="Kearney S.M."/>
            <person name="Perrotta A.R."/>
            <person name="Berdy B."/>
            <person name="Zhao S."/>
            <person name="Lieberman T.D."/>
            <person name="Swanson P.K."/>
            <person name="Smith M."/>
            <person name="Roesemann S."/>
            <person name="Alexander J.E."/>
            <person name="Rich S.A."/>
            <person name="Livny J."/>
            <person name="Vlamakis H."/>
            <person name="Clish C."/>
            <person name="Bullock K."/>
            <person name="Deik A."/>
            <person name="Scott J."/>
            <person name="Pierce K.A."/>
            <person name="Xavier R.J."/>
            <person name="Alm E.J."/>
        </authorList>
    </citation>
    <scope>NUCLEOTIDE SEQUENCE [LARGE SCALE GENOMIC DNA]</scope>
    <source>
        <strain evidence="1 2">BIOML-A20</strain>
    </source>
</reference>
<comment type="caution">
    <text evidence="1">The sequence shown here is derived from an EMBL/GenBank/DDBJ whole genome shotgun (WGS) entry which is preliminary data.</text>
</comment>
<evidence type="ECO:0000313" key="1">
    <source>
        <dbReference type="EMBL" id="MZJ38821.1"/>
    </source>
</evidence>
<dbReference type="EMBL" id="WWSR01000003">
    <property type="protein sequence ID" value="MZJ38821.1"/>
    <property type="molecule type" value="Genomic_DNA"/>
</dbReference>